<dbReference type="InterPro" id="IPR008910">
    <property type="entry name" value="MSC_TM_helix"/>
</dbReference>
<dbReference type="Gene3D" id="2.30.30.60">
    <property type="match status" value="1"/>
</dbReference>
<feature type="domain" description="Mechanosensitive ion channel MscS" evidence="8">
    <location>
        <begin position="146"/>
        <end position="208"/>
    </location>
</feature>
<evidence type="ECO:0000313" key="11">
    <source>
        <dbReference type="Proteomes" id="UP000315440"/>
    </source>
</evidence>
<dbReference type="SUPFAM" id="SSF82861">
    <property type="entry name" value="Mechanosensitive channel protein MscS (YggB), transmembrane region"/>
    <property type="match status" value="1"/>
</dbReference>
<dbReference type="Pfam" id="PF21082">
    <property type="entry name" value="MS_channel_3rd"/>
    <property type="match status" value="1"/>
</dbReference>
<gene>
    <name evidence="10" type="primary">mscS_1</name>
    <name evidence="10" type="ORF">Mal64_17110</name>
</gene>
<evidence type="ECO:0000259" key="9">
    <source>
        <dbReference type="Pfam" id="PF21082"/>
    </source>
</evidence>
<dbReference type="Pfam" id="PF05552">
    <property type="entry name" value="MS_channel_1st_1"/>
    <property type="match status" value="1"/>
</dbReference>
<evidence type="ECO:0000259" key="8">
    <source>
        <dbReference type="Pfam" id="PF00924"/>
    </source>
</evidence>
<feature type="transmembrane region" description="Helical" evidence="7">
    <location>
        <begin position="99"/>
        <end position="121"/>
    </location>
</feature>
<comment type="similarity">
    <text evidence="2">Belongs to the MscS (TC 1.A.23) family.</text>
</comment>
<evidence type="ECO:0000256" key="2">
    <source>
        <dbReference type="ARBA" id="ARBA00008017"/>
    </source>
</evidence>
<dbReference type="Pfam" id="PF00924">
    <property type="entry name" value="MS_channel_2nd"/>
    <property type="match status" value="1"/>
</dbReference>
<keyword evidence="11" id="KW-1185">Reference proteome</keyword>
<evidence type="ECO:0000256" key="5">
    <source>
        <dbReference type="ARBA" id="ARBA00022989"/>
    </source>
</evidence>
<dbReference type="Gene3D" id="1.10.287.1260">
    <property type="match status" value="1"/>
</dbReference>
<evidence type="ECO:0000313" key="10">
    <source>
        <dbReference type="EMBL" id="TWT88232.1"/>
    </source>
</evidence>
<feature type="transmembrane region" description="Helical" evidence="7">
    <location>
        <begin position="55"/>
        <end position="78"/>
    </location>
</feature>
<evidence type="ECO:0000256" key="3">
    <source>
        <dbReference type="ARBA" id="ARBA00022475"/>
    </source>
</evidence>
<sequence length="329" mass="35502">MAEANPAAAAENLPTDAAVDAAAEDAANAAAVASGDPDQMLGVVQSSLVDLWTDFLARLPFLAAGVVVLFAAWGASSLAKSAVRRLLARSRFKRGVRDLAQQFASVTVWVLAIIVAAVIVFPGMTPAKVLAGLGIGSVALGFAFKDIVENFLAGVLILWRFPFDPGDYIVCGDVEGRVEEVTVRMTLVRQTNGELVVLPNAQLFKEPVTVRTYEPRRRSTIIVGVSYDTDVDEAREVLRDALSGCESVSSDHPVEIFAQEYASSSINFEVTWWCGTTPLDERSSRDEVVSATKRAMDTAGIEIPFPYRTLTFKEPLPLEGREDCETAES</sequence>
<evidence type="ECO:0000256" key="4">
    <source>
        <dbReference type="ARBA" id="ARBA00022692"/>
    </source>
</evidence>
<dbReference type="GO" id="GO:0008381">
    <property type="term" value="F:mechanosensitive monoatomic ion channel activity"/>
    <property type="evidence" value="ECO:0007669"/>
    <property type="project" value="InterPro"/>
</dbReference>
<dbReference type="InterPro" id="IPR045275">
    <property type="entry name" value="MscS_archaea/bacteria_type"/>
</dbReference>
<evidence type="ECO:0000256" key="6">
    <source>
        <dbReference type="ARBA" id="ARBA00023136"/>
    </source>
</evidence>
<dbReference type="RefSeq" id="WP_197525582.1">
    <property type="nucleotide sequence ID" value="NZ_SJPQ01000002.1"/>
</dbReference>
<accession>A0A5C5ZLB6</accession>
<keyword evidence="4 7" id="KW-0812">Transmembrane</keyword>
<comment type="subcellular location">
    <subcellularLocation>
        <location evidence="1">Cell membrane</location>
        <topology evidence="1">Multi-pass membrane protein</topology>
    </subcellularLocation>
</comment>
<dbReference type="InterPro" id="IPR023408">
    <property type="entry name" value="MscS_beta-dom_sf"/>
</dbReference>
<dbReference type="Gene3D" id="3.30.70.100">
    <property type="match status" value="1"/>
</dbReference>
<keyword evidence="3" id="KW-1003">Cell membrane</keyword>
<organism evidence="10 11">
    <name type="scientific">Pseudobythopirellula maris</name>
    <dbReference type="NCBI Taxonomy" id="2527991"/>
    <lineage>
        <taxon>Bacteria</taxon>
        <taxon>Pseudomonadati</taxon>
        <taxon>Planctomycetota</taxon>
        <taxon>Planctomycetia</taxon>
        <taxon>Pirellulales</taxon>
        <taxon>Lacipirellulaceae</taxon>
        <taxon>Pseudobythopirellula</taxon>
    </lineage>
</organism>
<dbReference type="SUPFAM" id="SSF82689">
    <property type="entry name" value="Mechanosensitive channel protein MscS (YggB), C-terminal domain"/>
    <property type="match status" value="1"/>
</dbReference>
<dbReference type="PANTHER" id="PTHR30221:SF1">
    <property type="entry name" value="SMALL-CONDUCTANCE MECHANOSENSITIVE CHANNEL"/>
    <property type="match status" value="1"/>
</dbReference>
<feature type="domain" description="Mechanosensitive ion channel MscS C-terminal" evidence="9">
    <location>
        <begin position="221"/>
        <end position="303"/>
    </location>
</feature>
<evidence type="ECO:0000256" key="7">
    <source>
        <dbReference type="SAM" id="Phobius"/>
    </source>
</evidence>
<dbReference type="InterPro" id="IPR006685">
    <property type="entry name" value="MscS_channel_2nd"/>
</dbReference>
<proteinExistence type="inferred from homology"/>
<dbReference type="InterPro" id="IPR011014">
    <property type="entry name" value="MscS_channel_TM-2"/>
</dbReference>
<dbReference type="AlphaFoldDB" id="A0A5C5ZLB6"/>
<evidence type="ECO:0000256" key="1">
    <source>
        <dbReference type="ARBA" id="ARBA00004651"/>
    </source>
</evidence>
<comment type="caution">
    <text evidence="10">The sequence shown here is derived from an EMBL/GenBank/DDBJ whole genome shotgun (WGS) entry which is preliminary data.</text>
</comment>
<reference evidence="10 11" key="1">
    <citation type="submission" date="2019-02" db="EMBL/GenBank/DDBJ databases">
        <title>Deep-cultivation of Planctomycetes and their phenomic and genomic characterization uncovers novel biology.</title>
        <authorList>
            <person name="Wiegand S."/>
            <person name="Jogler M."/>
            <person name="Boedeker C."/>
            <person name="Pinto D."/>
            <person name="Vollmers J."/>
            <person name="Rivas-Marin E."/>
            <person name="Kohn T."/>
            <person name="Peeters S.H."/>
            <person name="Heuer A."/>
            <person name="Rast P."/>
            <person name="Oberbeckmann S."/>
            <person name="Bunk B."/>
            <person name="Jeske O."/>
            <person name="Meyerdierks A."/>
            <person name="Storesund J.E."/>
            <person name="Kallscheuer N."/>
            <person name="Luecker S."/>
            <person name="Lage O.M."/>
            <person name="Pohl T."/>
            <person name="Merkel B.J."/>
            <person name="Hornburger P."/>
            <person name="Mueller R.-W."/>
            <person name="Bruemmer F."/>
            <person name="Labrenz M."/>
            <person name="Spormann A.M."/>
            <person name="Op Den Camp H."/>
            <person name="Overmann J."/>
            <person name="Amann R."/>
            <person name="Jetten M.S.M."/>
            <person name="Mascher T."/>
            <person name="Medema M.H."/>
            <person name="Devos D.P."/>
            <person name="Kaster A.-K."/>
            <person name="Ovreas L."/>
            <person name="Rohde M."/>
            <person name="Galperin M.Y."/>
            <person name="Jogler C."/>
        </authorList>
    </citation>
    <scope>NUCLEOTIDE SEQUENCE [LARGE SCALE GENOMIC DNA]</scope>
    <source>
        <strain evidence="10 11">Mal64</strain>
    </source>
</reference>
<keyword evidence="6 7" id="KW-0472">Membrane</keyword>
<dbReference type="GO" id="GO:0005886">
    <property type="term" value="C:plasma membrane"/>
    <property type="evidence" value="ECO:0007669"/>
    <property type="project" value="UniProtKB-SubCell"/>
</dbReference>
<dbReference type="InterPro" id="IPR049278">
    <property type="entry name" value="MS_channel_C"/>
</dbReference>
<keyword evidence="5 7" id="KW-1133">Transmembrane helix</keyword>
<dbReference type="InterPro" id="IPR010920">
    <property type="entry name" value="LSM_dom_sf"/>
</dbReference>
<dbReference type="Proteomes" id="UP000315440">
    <property type="component" value="Unassembled WGS sequence"/>
</dbReference>
<dbReference type="EMBL" id="SJPQ01000002">
    <property type="protein sequence ID" value="TWT88232.1"/>
    <property type="molecule type" value="Genomic_DNA"/>
</dbReference>
<dbReference type="InterPro" id="IPR011066">
    <property type="entry name" value="MscS_channel_C_sf"/>
</dbReference>
<dbReference type="SUPFAM" id="SSF50182">
    <property type="entry name" value="Sm-like ribonucleoproteins"/>
    <property type="match status" value="1"/>
</dbReference>
<protein>
    <submittedName>
        <fullName evidence="10">Small-conductance mechanosensitive channel</fullName>
    </submittedName>
</protein>
<dbReference type="PANTHER" id="PTHR30221">
    <property type="entry name" value="SMALL-CONDUCTANCE MECHANOSENSITIVE CHANNEL"/>
    <property type="match status" value="1"/>
</dbReference>
<name>A0A5C5ZLB6_9BACT</name>